<gene>
    <name evidence="2" type="ORF">Scep_007497</name>
</gene>
<evidence type="ECO:0000313" key="2">
    <source>
        <dbReference type="EMBL" id="KAK9148740.1"/>
    </source>
</evidence>
<keyword evidence="3" id="KW-1185">Reference proteome</keyword>
<name>A0AAP0KCN8_9MAGN</name>
<feature type="compositionally biased region" description="Polar residues" evidence="1">
    <location>
        <begin position="138"/>
        <end position="155"/>
    </location>
</feature>
<evidence type="ECO:0000256" key="1">
    <source>
        <dbReference type="SAM" id="MobiDB-lite"/>
    </source>
</evidence>
<dbReference type="AlphaFoldDB" id="A0AAP0KCN8"/>
<accession>A0AAP0KCN8</accession>
<comment type="caution">
    <text evidence="2">The sequence shown here is derived from an EMBL/GenBank/DDBJ whole genome shotgun (WGS) entry which is preliminary data.</text>
</comment>
<sequence length="169" mass="19656">MGYVQRIPREPYRPIDVDRRSVANLYNIKYSYEAQFWEDWEGHLESVERRGEKVDYLYQAAPDYMEWFHKISHPFAVNPEHVSGVVHEYENSLHNRRVLDAALRFRCMDRDSVTVADAFDMVDRVIAFLSGAEDTYESTRTATQSEGGTTSTVATRQYGKKGKQPRVKP</sequence>
<feature type="region of interest" description="Disordered" evidence="1">
    <location>
        <begin position="137"/>
        <end position="169"/>
    </location>
</feature>
<dbReference type="Proteomes" id="UP001419268">
    <property type="component" value="Unassembled WGS sequence"/>
</dbReference>
<feature type="compositionally biased region" description="Basic residues" evidence="1">
    <location>
        <begin position="158"/>
        <end position="169"/>
    </location>
</feature>
<protein>
    <submittedName>
        <fullName evidence="2">Uncharacterized protein</fullName>
    </submittedName>
</protein>
<reference evidence="2 3" key="1">
    <citation type="submission" date="2024-01" db="EMBL/GenBank/DDBJ databases">
        <title>Genome assemblies of Stephania.</title>
        <authorList>
            <person name="Yang L."/>
        </authorList>
    </citation>
    <scope>NUCLEOTIDE SEQUENCE [LARGE SCALE GENOMIC DNA]</scope>
    <source>
        <strain evidence="2">JXDWG</strain>
        <tissue evidence="2">Leaf</tissue>
    </source>
</reference>
<proteinExistence type="predicted"/>
<evidence type="ECO:0000313" key="3">
    <source>
        <dbReference type="Proteomes" id="UP001419268"/>
    </source>
</evidence>
<organism evidence="2 3">
    <name type="scientific">Stephania cephalantha</name>
    <dbReference type="NCBI Taxonomy" id="152367"/>
    <lineage>
        <taxon>Eukaryota</taxon>
        <taxon>Viridiplantae</taxon>
        <taxon>Streptophyta</taxon>
        <taxon>Embryophyta</taxon>
        <taxon>Tracheophyta</taxon>
        <taxon>Spermatophyta</taxon>
        <taxon>Magnoliopsida</taxon>
        <taxon>Ranunculales</taxon>
        <taxon>Menispermaceae</taxon>
        <taxon>Menispermoideae</taxon>
        <taxon>Cissampelideae</taxon>
        <taxon>Stephania</taxon>
    </lineage>
</organism>
<dbReference type="EMBL" id="JBBNAG010000003">
    <property type="protein sequence ID" value="KAK9148740.1"/>
    <property type="molecule type" value="Genomic_DNA"/>
</dbReference>